<dbReference type="Proteomes" id="UP001154282">
    <property type="component" value="Unassembled WGS sequence"/>
</dbReference>
<evidence type="ECO:0000313" key="2">
    <source>
        <dbReference type="Proteomes" id="UP001154282"/>
    </source>
</evidence>
<dbReference type="AlphaFoldDB" id="A0AAV0IKV2"/>
<proteinExistence type="predicted"/>
<evidence type="ECO:0000313" key="1">
    <source>
        <dbReference type="EMBL" id="CAI0398097.1"/>
    </source>
</evidence>
<keyword evidence="2" id="KW-1185">Reference proteome</keyword>
<gene>
    <name evidence="1" type="ORF">LITE_LOCUS9781</name>
</gene>
<comment type="caution">
    <text evidence="1">The sequence shown here is derived from an EMBL/GenBank/DDBJ whole genome shotgun (WGS) entry which is preliminary data.</text>
</comment>
<reference evidence="1" key="1">
    <citation type="submission" date="2022-08" db="EMBL/GenBank/DDBJ databases">
        <authorList>
            <person name="Gutierrez-Valencia J."/>
        </authorList>
    </citation>
    <scope>NUCLEOTIDE SEQUENCE</scope>
</reference>
<organism evidence="1 2">
    <name type="scientific">Linum tenue</name>
    <dbReference type="NCBI Taxonomy" id="586396"/>
    <lineage>
        <taxon>Eukaryota</taxon>
        <taxon>Viridiplantae</taxon>
        <taxon>Streptophyta</taxon>
        <taxon>Embryophyta</taxon>
        <taxon>Tracheophyta</taxon>
        <taxon>Spermatophyta</taxon>
        <taxon>Magnoliopsida</taxon>
        <taxon>eudicotyledons</taxon>
        <taxon>Gunneridae</taxon>
        <taxon>Pentapetalae</taxon>
        <taxon>rosids</taxon>
        <taxon>fabids</taxon>
        <taxon>Malpighiales</taxon>
        <taxon>Linaceae</taxon>
        <taxon>Linum</taxon>
    </lineage>
</organism>
<dbReference type="EMBL" id="CAMGYJ010000004">
    <property type="protein sequence ID" value="CAI0398097.1"/>
    <property type="molecule type" value="Genomic_DNA"/>
</dbReference>
<sequence>MTYSLKCRRTMKNQVSIRLFFLTAVKEYSLLMAPCTTMCRDPEGA</sequence>
<accession>A0AAV0IKV2</accession>
<protein>
    <submittedName>
        <fullName evidence="1">Uncharacterized protein</fullName>
    </submittedName>
</protein>
<name>A0AAV0IKV2_9ROSI</name>